<dbReference type="GO" id="GO:0005324">
    <property type="term" value="F:long-chain fatty acid transmembrane transporter activity"/>
    <property type="evidence" value="ECO:0007669"/>
    <property type="project" value="TreeGrafter"/>
</dbReference>
<proteinExistence type="inferred from homology"/>
<gene>
    <name evidence="6" type="ORF">LCGC14_0710630</name>
</gene>
<dbReference type="InterPro" id="IPR000873">
    <property type="entry name" value="AMP-dep_synth/lig_dom"/>
</dbReference>
<comment type="caution">
    <text evidence="6">The sequence shown here is derived from an EMBL/GenBank/DDBJ whole genome shotgun (WGS) entry which is preliminary data.</text>
</comment>
<dbReference type="SUPFAM" id="SSF56801">
    <property type="entry name" value="Acetyl-CoA synthetase-like"/>
    <property type="match status" value="1"/>
</dbReference>
<keyword evidence="4" id="KW-0067">ATP-binding</keyword>
<name>A0A0F9QF26_9ZZZZ</name>
<feature type="non-terminal residue" evidence="6">
    <location>
        <position position="310"/>
    </location>
</feature>
<evidence type="ECO:0000256" key="3">
    <source>
        <dbReference type="ARBA" id="ARBA00022741"/>
    </source>
</evidence>
<reference evidence="6" key="1">
    <citation type="journal article" date="2015" name="Nature">
        <title>Complex archaea that bridge the gap between prokaryotes and eukaryotes.</title>
        <authorList>
            <person name="Spang A."/>
            <person name="Saw J.H."/>
            <person name="Jorgensen S.L."/>
            <person name="Zaremba-Niedzwiedzka K."/>
            <person name="Martijn J."/>
            <person name="Lind A.E."/>
            <person name="van Eijk R."/>
            <person name="Schleper C."/>
            <person name="Guy L."/>
            <person name="Ettema T.J."/>
        </authorList>
    </citation>
    <scope>NUCLEOTIDE SEQUENCE</scope>
</reference>
<feature type="domain" description="AMP-dependent synthetase/ligase" evidence="5">
    <location>
        <begin position="80"/>
        <end position="304"/>
    </location>
</feature>
<keyword evidence="2" id="KW-0436">Ligase</keyword>
<dbReference type="GO" id="GO:0005886">
    <property type="term" value="C:plasma membrane"/>
    <property type="evidence" value="ECO:0007669"/>
    <property type="project" value="TreeGrafter"/>
</dbReference>
<dbReference type="EMBL" id="LAZR01001563">
    <property type="protein sequence ID" value="KKN42690.1"/>
    <property type="molecule type" value="Genomic_DNA"/>
</dbReference>
<accession>A0A0F9QF26</accession>
<dbReference type="GO" id="GO:0004467">
    <property type="term" value="F:long-chain fatty acid-CoA ligase activity"/>
    <property type="evidence" value="ECO:0007669"/>
    <property type="project" value="TreeGrafter"/>
</dbReference>
<dbReference type="AlphaFoldDB" id="A0A0F9QF26"/>
<sequence>MIIAKSKITSKKSGNGGYKSMWIYIPSKIYKNDSFPFKENEEVLIEIEDNSIIISKNDEKSKILKDFGIENATLPKLLEIKASVNKDRPFLYFKDQVFSFLDMNRRSNQIAHGIINIVNEFELKNPKIAVLMNNCPEYLFSWFGLAKAGCIFVPIDKSLKPDLIQHVLSNSDTEILILDYEFFAVFELVSQNLSRIKRVLIRNAPKDFNYSTLYQPFEALITSHIENPKINIHDQDPVGIQYTEGSTGKPKGVLYRNIVLGGINLGFELRELGLKTGSKIYCPGPLSHASTHFYTILPSLFYDNSVIITE</sequence>
<evidence type="ECO:0000259" key="5">
    <source>
        <dbReference type="Pfam" id="PF00501"/>
    </source>
</evidence>
<dbReference type="Pfam" id="PF00501">
    <property type="entry name" value="AMP-binding"/>
    <property type="match status" value="1"/>
</dbReference>
<dbReference type="InterPro" id="IPR042099">
    <property type="entry name" value="ANL_N_sf"/>
</dbReference>
<organism evidence="6">
    <name type="scientific">marine sediment metagenome</name>
    <dbReference type="NCBI Taxonomy" id="412755"/>
    <lineage>
        <taxon>unclassified sequences</taxon>
        <taxon>metagenomes</taxon>
        <taxon>ecological metagenomes</taxon>
    </lineage>
</organism>
<dbReference type="GO" id="GO:0005524">
    <property type="term" value="F:ATP binding"/>
    <property type="evidence" value="ECO:0007669"/>
    <property type="project" value="UniProtKB-KW"/>
</dbReference>
<comment type="similarity">
    <text evidence="1">Belongs to the ATP-dependent AMP-binding enzyme family.</text>
</comment>
<protein>
    <recommendedName>
        <fullName evidence="5">AMP-dependent synthetase/ligase domain-containing protein</fullName>
    </recommendedName>
</protein>
<dbReference type="Gene3D" id="3.40.50.12780">
    <property type="entry name" value="N-terminal domain of ligase-like"/>
    <property type="match status" value="1"/>
</dbReference>
<evidence type="ECO:0000313" key="6">
    <source>
        <dbReference type="EMBL" id="KKN42690.1"/>
    </source>
</evidence>
<dbReference type="PANTHER" id="PTHR43107">
    <property type="entry name" value="LONG-CHAIN FATTY ACID TRANSPORT PROTEIN"/>
    <property type="match status" value="1"/>
</dbReference>
<evidence type="ECO:0000256" key="2">
    <source>
        <dbReference type="ARBA" id="ARBA00022598"/>
    </source>
</evidence>
<dbReference type="GO" id="GO:0044539">
    <property type="term" value="P:long-chain fatty acid import into cell"/>
    <property type="evidence" value="ECO:0007669"/>
    <property type="project" value="TreeGrafter"/>
</dbReference>
<evidence type="ECO:0000256" key="1">
    <source>
        <dbReference type="ARBA" id="ARBA00006432"/>
    </source>
</evidence>
<evidence type="ECO:0000256" key="4">
    <source>
        <dbReference type="ARBA" id="ARBA00022840"/>
    </source>
</evidence>
<keyword evidence="3" id="KW-0547">Nucleotide-binding</keyword>
<dbReference type="PANTHER" id="PTHR43107:SF15">
    <property type="entry name" value="FATTY ACID TRANSPORT PROTEIN 3, ISOFORM A"/>
    <property type="match status" value="1"/>
</dbReference>